<reference evidence="3" key="1">
    <citation type="journal article" date="2019" name="Syst. Appl. Microbiol.">
        <title>Flavobacterium circumlabens sp. nov. and Flavobacterium cupreum sp. nov., two psychrotrophic species isolated from Antarctic environmental samples.</title>
        <authorList>
            <person name="Kralova S."/>
            <person name="Busse H.-J."/>
            <person name="Svec P."/>
            <person name="Maslanova I."/>
            <person name="Stankova E."/>
            <person name="Bartak M."/>
            <person name="Sedlacek I."/>
        </authorList>
    </citation>
    <scope>NUCLEOTIDE SEQUENCE [LARGE SCALE GENOMIC DNA]</scope>
    <source>
        <strain evidence="3">CCM 8825</strain>
    </source>
</reference>
<comment type="caution">
    <text evidence="2">The sequence shown here is derived from an EMBL/GenBank/DDBJ whole genome shotgun (WGS) entry which is preliminary data.</text>
</comment>
<keyword evidence="1" id="KW-0175">Coiled coil</keyword>
<proteinExistence type="predicted"/>
<name>A0A434A0N2_9FLAO</name>
<dbReference type="Gene3D" id="1.10.260.40">
    <property type="entry name" value="lambda repressor-like DNA-binding domains"/>
    <property type="match status" value="1"/>
</dbReference>
<evidence type="ECO:0000313" key="3">
    <source>
        <dbReference type="Proteomes" id="UP000288102"/>
    </source>
</evidence>
<organism evidence="2 3">
    <name type="scientific">Flavobacterium cupreum</name>
    <dbReference type="NCBI Taxonomy" id="2133766"/>
    <lineage>
        <taxon>Bacteria</taxon>
        <taxon>Pseudomonadati</taxon>
        <taxon>Bacteroidota</taxon>
        <taxon>Flavobacteriia</taxon>
        <taxon>Flavobacteriales</taxon>
        <taxon>Flavobacteriaceae</taxon>
        <taxon>Flavobacterium</taxon>
    </lineage>
</organism>
<dbReference type="InterPro" id="IPR010982">
    <property type="entry name" value="Lambda_DNA-bd_dom_sf"/>
</dbReference>
<dbReference type="GO" id="GO:0003677">
    <property type="term" value="F:DNA binding"/>
    <property type="evidence" value="ECO:0007669"/>
    <property type="project" value="InterPro"/>
</dbReference>
<dbReference type="AlphaFoldDB" id="A0A434A0N2"/>
<gene>
    <name evidence="2" type="ORF">D0817_23690</name>
</gene>
<feature type="coiled-coil region" evidence="1">
    <location>
        <begin position="120"/>
        <end position="147"/>
    </location>
</feature>
<evidence type="ECO:0000256" key="1">
    <source>
        <dbReference type="SAM" id="Coils"/>
    </source>
</evidence>
<evidence type="ECO:0008006" key="4">
    <source>
        <dbReference type="Google" id="ProtNLM"/>
    </source>
</evidence>
<evidence type="ECO:0000313" key="2">
    <source>
        <dbReference type="EMBL" id="RUT67939.1"/>
    </source>
</evidence>
<dbReference type="Proteomes" id="UP000288102">
    <property type="component" value="Unassembled WGS sequence"/>
</dbReference>
<keyword evidence="3" id="KW-1185">Reference proteome</keyword>
<dbReference type="EMBL" id="QWDM01000023">
    <property type="protein sequence ID" value="RUT67939.1"/>
    <property type="molecule type" value="Genomic_DNA"/>
</dbReference>
<protein>
    <recommendedName>
        <fullName evidence="4">XRE family transcriptional regulator</fullName>
    </recommendedName>
</protein>
<sequence>MVFNPLSGTKSTNYFLINKLFSNKYIFFSMSEDFISERIKQIIEHMGVSVMFFEKQIDTSNNSIGSGVRKKSNFSGEILKKILNKYPGISAKWLITGKGEMFVNPEENKEKLSEKDNKYILSLEKNVELLEEKLQQCQDEKKLLKNNKSNV</sequence>
<accession>A0A434A0N2</accession>